<gene>
    <name evidence="1" type="ORF">E4634_00095</name>
</gene>
<accession>A0A4Z0M8G1</accession>
<proteinExistence type="predicted"/>
<reference evidence="1 2" key="1">
    <citation type="submission" date="2019-04" db="EMBL/GenBank/DDBJ databases">
        <title>Taxonomy of novel Haliea sp. from mangrove soil of West Coast of India.</title>
        <authorList>
            <person name="Verma A."/>
            <person name="Kumar P."/>
            <person name="Krishnamurthi S."/>
        </authorList>
    </citation>
    <scope>NUCLEOTIDE SEQUENCE [LARGE SCALE GENOMIC DNA]</scope>
    <source>
        <strain evidence="1 2">SAOS-164</strain>
    </source>
</reference>
<evidence type="ECO:0000313" key="1">
    <source>
        <dbReference type="EMBL" id="TGD75993.1"/>
    </source>
</evidence>
<sequence>MNRRLMQRDFAMASHFPSLAREMRINPDSHMFAEDIRLFAMPIRHPAPSSPNYNVNLVGAQSEVSRTKDLLSQFSGYGRHSNEELLIDAIGEIVLSLSHEGRALYEIHQQENGQTTLNQFTSQKLIKLPFYYVQLIPAIDQELWKRKFSKLRSSRVWKIEMPSRLGGYKGYRKILSELGRFDSTGPKYWREELENGTISELFNFSEYSLNRDIYLNRITRAWGWNRRAVSSDRSTEYFTIYKSARFNLSEAILREHIIQELNHLLSKLRIECKIQVTGLPTESGIEEALEQLEKGNIGFEEIVTKITI</sequence>
<dbReference type="EMBL" id="SRLE01000001">
    <property type="protein sequence ID" value="TGD75993.1"/>
    <property type="molecule type" value="Genomic_DNA"/>
</dbReference>
<dbReference type="OrthoDB" id="7808699at2"/>
<dbReference type="AlphaFoldDB" id="A0A4Z0M8G1"/>
<name>A0A4Z0M8G1_9GAMM</name>
<comment type="caution">
    <text evidence="1">The sequence shown here is derived from an EMBL/GenBank/DDBJ whole genome shotgun (WGS) entry which is preliminary data.</text>
</comment>
<protein>
    <submittedName>
        <fullName evidence="1">Uncharacterized protein</fullName>
    </submittedName>
</protein>
<organism evidence="1 2">
    <name type="scientific">Mangrovimicrobium sediminis</name>
    <dbReference type="NCBI Taxonomy" id="2562682"/>
    <lineage>
        <taxon>Bacteria</taxon>
        <taxon>Pseudomonadati</taxon>
        <taxon>Pseudomonadota</taxon>
        <taxon>Gammaproteobacteria</taxon>
        <taxon>Cellvibrionales</taxon>
        <taxon>Halieaceae</taxon>
        <taxon>Mangrovimicrobium</taxon>
    </lineage>
</organism>
<dbReference type="RefSeq" id="WP_135440571.1">
    <property type="nucleotide sequence ID" value="NZ_SRLE01000001.1"/>
</dbReference>
<evidence type="ECO:0000313" key="2">
    <source>
        <dbReference type="Proteomes" id="UP000298050"/>
    </source>
</evidence>
<dbReference type="Proteomes" id="UP000298050">
    <property type="component" value="Unassembled WGS sequence"/>
</dbReference>
<keyword evidence="2" id="KW-1185">Reference proteome</keyword>